<proteinExistence type="predicted"/>
<comment type="caution">
    <text evidence="3">The sequence shown here is derived from an EMBL/GenBank/DDBJ whole genome shotgun (WGS) entry which is preliminary data.</text>
</comment>
<evidence type="ECO:0000256" key="2">
    <source>
        <dbReference type="SAM" id="SignalP"/>
    </source>
</evidence>
<feature type="compositionally biased region" description="Polar residues" evidence="1">
    <location>
        <begin position="33"/>
        <end position="42"/>
    </location>
</feature>
<feature type="region of interest" description="Disordered" evidence="1">
    <location>
        <begin position="30"/>
        <end position="51"/>
    </location>
</feature>
<feature type="signal peptide" evidence="2">
    <location>
        <begin position="1"/>
        <end position="25"/>
    </location>
</feature>
<keyword evidence="2" id="KW-0732">Signal</keyword>
<protein>
    <submittedName>
        <fullName evidence="3">Uncharacterized protein</fullName>
    </submittedName>
</protein>
<evidence type="ECO:0000313" key="4">
    <source>
        <dbReference type="Proteomes" id="UP000431401"/>
    </source>
</evidence>
<accession>A0A7K0DKJ1</accession>
<dbReference type="EMBL" id="WEGI01000004">
    <property type="protein sequence ID" value="MQY26310.1"/>
    <property type="molecule type" value="Genomic_DNA"/>
</dbReference>
<organism evidence="3 4">
    <name type="scientific">Nocardia aurantia</name>
    <dbReference type="NCBI Taxonomy" id="2585199"/>
    <lineage>
        <taxon>Bacteria</taxon>
        <taxon>Bacillati</taxon>
        <taxon>Actinomycetota</taxon>
        <taxon>Actinomycetes</taxon>
        <taxon>Mycobacteriales</taxon>
        <taxon>Nocardiaceae</taxon>
        <taxon>Nocardia</taxon>
    </lineage>
</organism>
<keyword evidence="4" id="KW-1185">Reference proteome</keyword>
<dbReference type="Proteomes" id="UP000431401">
    <property type="component" value="Unassembled WGS sequence"/>
</dbReference>
<reference evidence="3 4" key="1">
    <citation type="submission" date="2019-10" db="EMBL/GenBank/DDBJ databases">
        <title>Nocardia macrotermitis sp. nov. and Nocardia aurantia sp. nov., isolated from the gut of fungus growing-termite Macrotermes natalensis.</title>
        <authorList>
            <person name="Benndorf R."/>
            <person name="Schwitalla J."/>
            <person name="Martin K."/>
            <person name="De Beer W."/>
            <person name="Kaster A.-K."/>
            <person name="Vollmers J."/>
            <person name="Poulsen M."/>
            <person name="Beemelmanns C."/>
        </authorList>
    </citation>
    <scope>NUCLEOTIDE SEQUENCE [LARGE SCALE GENOMIC DNA]</scope>
    <source>
        <strain evidence="3 4">RB56</strain>
    </source>
</reference>
<dbReference type="AlphaFoldDB" id="A0A7K0DKJ1"/>
<evidence type="ECO:0000313" key="3">
    <source>
        <dbReference type="EMBL" id="MQY26310.1"/>
    </source>
</evidence>
<feature type="chain" id="PRO_5039517876" evidence="2">
    <location>
        <begin position="26"/>
        <end position="83"/>
    </location>
</feature>
<name>A0A7K0DKJ1_9NOCA</name>
<sequence>MTVNRHALTAAFAGALLLSATGAAAGAAIPLEPSTTPNSEAPASSKPAAQDVVSTGSAAGQAFCVISGSAISLLGSTHLSCTP</sequence>
<evidence type="ECO:0000256" key="1">
    <source>
        <dbReference type="SAM" id="MobiDB-lite"/>
    </source>
</evidence>
<gene>
    <name evidence="3" type="ORF">NRB56_18740</name>
</gene>